<name>A0A645JJX8_9ZZZZ</name>
<dbReference type="AlphaFoldDB" id="A0A645JJX8"/>
<protein>
    <submittedName>
        <fullName evidence="1">Uncharacterized protein</fullName>
    </submittedName>
</protein>
<dbReference type="EMBL" id="VSSQ01141853">
    <property type="protein sequence ID" value="MPN63029.1"/>
    <property type="molecule type" value="Genomic_DNA"/>
</dbReference>
<comment type="caution">
    <text evidence="1">The sequence shown here is derived from an EMBL/GenBank/DDBJ whole genome shotgun (WGS) entry which is preliminary data.</text>
</comment>
<sequence>MEISIPRSALALTNKKLNFEFKWADNIQEAGDIMDFYLSGDVAPAGRYNFVYKEK</sequence>
<accession>A0A645JJX8</accession>
<reference evidence="1" key="1">
    <citation type="submission" date="2019-08" db="EMBL/GenBank/DDBJ databases">
        <authorList>
            <person name="Kucharzyk K."/>
            <person name="Murdoch R.W."/>
            <person name="Higgins S."/>
            <person name="Loffler F."/>
        </authorList>
    </citation>
    <scope>NUCLEOTIDE SEQUENCE</scope>
</reference>
<evidence type="ECO:0000313" key="1">
    <source>
        <dbReference type="EMBL" id="MPN63029.1"/>
    </source>
</evidence>
<proteinExistence type="predicted"/>
<organism evidence="1">
    <name type="scientific">bioreactor metagenome</name>
    <dbReference type="NCBI Taxonomy" id="1076179"/>
    <lineage>
        <taxon>unclassified sequences</taxon>
        <taxon>metagenomes</taxon>
        <taxon>ecological metagenomes</taxon>
    </lineage>
</organism>
<gene>
    <name evidence="1" type="ORF">SDC9_210783</name>
</gene>